<gene>
    <name evidence="6" type="ordered locus">MCCL_1003</name>
</gene>
<dbReference type="HOGENOM" id="CLU_004785_2_1_9"/>
<dbReference type="PANTHER" id="PTHR32114:SF2">
    <property type="entry name" value="ABC TRANSPORTER ABCH.3"/>
    <property type="match status" value="1"/>
</dbReference>
<dbReference type="OrthoDB" id="9795626at2"/>
<evidence type="ECO:0000313" key="7">
    <source>
        <dbReference type="Proteomes" id="UP000001383"/>
    </source>
</evidence>
<accession>B9EBU9</accession>
<comment type="similarity">
    <text evidence="1">Belongs to the SMC family. SbcC subfamily.</text>
</comment>
<feature type="coiled-coil region" evidence="4">
    <location>
        <begin position="277"/>
        <end position="368"/>
    </location>
</feature>
<dbReference type="eggNOG" id="COG0419">
    <property type="taxonomic scope" value="Bacteria"/>
</dbReference>
<dbReference type="GO" id="GO:0006302">
    <property type="term" value="P:double-strand break repair"/>
    <property type="evidence" value="ECO:0007669"/>
    <property type="project" value="InterPro"/>
</dbReference>
<organism evidence="6 7">
    <name type="scientific">Macrococcus caseolyticus (strain JCSC5402)</name>
    <name type="common">Macrococcoides caseolyticum</name>
    <dbReference type="NCBI Taxonomy" id="458233"/>
    <lineage>
        <taxon>Bacteria</taxon>
        <taxon>Bacillati</taxon>
        <taxon>Bacillota</taxon>
        <taxon>Bacilli</taxon>
        <taxon>Bacillales</taxon>
        <taxon>Staphylococcaceae</taxon>
        <taxon>Macrococcoides</taxon>
    </lineage>
</organism>
<evidence type="ECO:0000256" key="1">
    <source>
        <dbReference type="ARBA" id="ARBA00006930"/>
    </source>
</evidence>
<dbReference type="InterPro" id="IPR038729">
    <property type="entry name" value="Rad50/SbcC_AAA"/>
</dbReference>
<feature type="coiled-coil region" evidence="4">
    <location>
        <begin position="779"/>
        <end position="813"/>
    </location>
</feature>
<keyword evidence="4" id="KW-0175">Coiled coil</keyword>
<evidence type="ECO:0000313" key="6">
    <source>
        <dbReference type="EMBL" id="BAH17710.1"/>
    </source>
</evidence>
<evidence type="ECO:0000259" key="5">
    <source>
        <dbReference type="Pfam" id="PF13476"/>
    </source>
</evidence>
<dbReference type="Pfam" id="PF13476">
    <property type="entry name" value="AAA_23"/>
    <property type="match status" value="1"/>
</dbReference>
<feature type="coiled-coil region" evidence="4">
    <location>
        <begin position="411"/>
        <end position="438"/>
    </location>
</feature>
<dbReference type="AlphaFoldDB" id="B9EBU9"/>
<feature type="coiled-coil region" evidence="4">
    <location>
        <begin position="594"/>
        <end position="645"/>
    </location>
</feature>
<dbReference type="InterPro" id="IPR027417">
    <property type="entry name" value="P-loop_NTPase"/>
</dbReference>
<dbReference type="KEGG" id="mcl:MCCL_1003"/>
<protein>
    <recommendedName>
        <fullName evidence="3">Nuclease SbcCD subunit C</fullName>
    </recommendedName>
</protein>
<proteinExistence type="inferred from homology"/>
<name>B9EBU9_MACCJ</name>
<feature type="domain" description="Rad50/SbcC-type AAA" evidence="5">
    <location>
        <begin position="5"/>
        <end position="205"/>
    </location>
</feature>
<sequence>MRPIKLEIQHFGPFKNETIDFKQGLKNHTLFLISGKTGSGKTTIFDAMMYALYGTASTSSRNYKAMRNKHAYDEEETVIKFQFSIKDKQFLIIRNLPHIKAGNKTPITSRLEVYEIDDNKKRLISTNKKTETNQLIVDIVKLQADQFRQILILPQGEFKNFLVSDSESKNEILRTLFDTKHLELMVKRLKENVDDKIDAIRMKEKEIEFHMQQLGVGFPPYMVTYDEQIRTVNLYYEASQKVFSQNVSELNDRSNELKLKGDALKAAEILNNNIQSVKQHKHQLAILYEQREEIENTQKTVQQLVQFESYLSCISQLEELKKDNAHISVQKKDEEQQISENKDKLQQLKNTLNEVMQDDEEMKRLNHRLIELERFIDEKYQGLEEDVHTLNELKNETTALSDKLSSTHQVNESIQSSLEALIQEKTKAYEEKVDYQSRIRDNETIISLINEYDSYCKELEVIKENQDMLTRELLSCESLIERFNFGDDLLDVDAVDSIRAQLKIGQNCPVCNHIVTEKTDGVHHEYHNLIQRRMTLSREQEASTTKAEWIENLKKTTTDKLLAYEQFNIAYEHEDMQNTGELLIHEQEMLTQKLETLNEHLNHIDHQYERLSNELKDNKISAISLKNAIDANEKKIIELNDEKERYHTFVSFTGFENYDEFKAQFDEKRNLYKDYDRHLNKLNEMIVSCSELIRSKENIVDKYNTHLIYNEKLLSQLEATKHSFHISDKIVDEYMDKDIEQEIEALQITVESYYKDMHFHENTIKSLEDLIGGEQAPDIERLTTEYAELSSKVKEFEQAINDERSQLKLMNNIIMQLEVVHSSYVKQMEDIGSEIKLFEVLNGKNTLKLSIENYVLVYYLEQILLLANERLLQMTHNRYKLVRKKEVHSRKKSGLEIEVFDYHTNNVRDITTLSGGETFIASLSLALGLSDYVMQISGGINLESVFIDEGFGTLDSDTLETAIEVLIELQQTGKLIGIISHVQSLQESMPAILKVESDGFNSDTEFQLK</sequence>
<dbReference type="STRING" id="458233.MCCL_1003"/>
<dbReference type="GO" id="GO:0016887">
    <property type="term" value="F:ATP hydrolysis activity"/>
    <property type="evidence" value="ECO:0007669"/>
    <property type="project" value="InterPro"/>
</dbReference>
<dbReference type="RefSeq" id="WP_012656910.1">
    <property type="nucleotide sequence ID" value="NC_011999.1"/>
</dbReference>
<dbReference type="Pfam" id="PF13558">
    <property type="entry name" value="SbcC_Walker_B"/>
    <property type="match status" value="1"/>
</dbReference>
<evidence type="ECO:0000256" key="3">
    <source>
        <dbReference type="ARBA" id="ARBA00013368"/>
    </source>
</evidence>
<reference evidence="6 7" key="1">
    <citation type="journal article" date="2009" name="J. Bacteriol.">
        <title>Complete genome sequence of Macrococcus caseolyticus strain JCSCS5402, reflecting the ancestral genome of the human-pathogenic staphylococci.</title>
        <authorList>
            <person name="Baba T."/>
            <person name="Kuwahara-Arai K."/>
            <person name="Uchiyama I."/>
            <person name="Takeuchi F."/>
            <person name="Ito T."/>
            <person name="Hiramatsu K."/>
        </authorList>
    </citation>
    <scope>NUCLEOTIDE SEQUENCE [LARGE SCALE GENOMIC DNA]</scope>
    <source>
        <strain evidence="6 7">JCSC5402</strain>
    </source>
</reference>
<dbReference type="SUPFAM" id="SSF52540">
    <property type="entry name" value="P-loop containing nucleoside triphosphate hydrolases"/>
    <property type="match status" value="1"/>
</dbReference>
<dbReference type="Proteomes" id="UP000001383">
    <property type="component" value="Chromosome"/>
</dbReference>
<evidence type="ECO:0000256" key="4">
    <source>
        <dbReference type="SAM" id="Coils"/>
    </source>
</evidence>
<evidence type="ECO:0000256" key="2">
    <source>
        <dbReference type="ARBA" id="ARBA00011322"/>
    </source>
</evidence>
<dbReference type="Gene3D" id="3.40.50.300">
    <property type="entry name" value="P-loop containing nucleotide triphosphate hydrolases"/>
    <property type="match status" value="2"/>
</dbReference>
<dbReference type="PANTHER" id="PTHR32114">
    <property type="entry name" value="ABC TRANSPORTER ABCH.3"/>
    <property type="match status" value="1"/>
</dbReference>
<comment type="subunit">
    <text evidence="2">Heterodimer of SbcC and SbcD.</text>
</comment>
<dbReference type="EMBL" id="AP009484">
    <property type="protein sequence ID" value="BAH17710.1"/>
    <property type="molecule type" value="Genomic_DNA"/>
</dbReference>